<dbReference type="EMBL" id="CP019454">
    <property type="protein sequence ID" value="AUW92876.1"/>
    <property type="molecule type" value="Genomic_DNA"/>
</dbReference>
<protein>
    <submittedName>
        <fullName evidence="1">Quinate 5-dehydrogenase</fullName>
    </submittedName>
</protein>
<reference evidence="1 2" key="1">
    <citation type="journal article" date="2019" name="Sci. Rep.">
        <title>Sulfobacillus thermotolerans: new insights into resistance and metabolic capacities of acidophilic chemolithotrophs.</title>
        <authorList>
            <person name="Panyushkina A.E."/>
            <person name="Babenko V.V."/>
            <person name="Nikitina A.S."/>
            <person name="Selezneva O.V."/>
            <person name="Tsaplina I.A."/>
            <person name="Letarova M.A."/>
            <person name="Kostryukova E.S."/>
            <person name="Letarov A.V."/>
        </authorList>
    </citation>
    <scope>NUCLEOTIDE SEQUENCE [LARGE SCALE GENOMIC DNA]</scope>
    <source>
        <strain evidence="1 2">Kr1</strain>
    </source>
</reference>
<gene>
    <name evidence="1" type="ORF">BXT84_02000</name>
</gene>
<keyword evidence="2" id="KW-1185">Reference proteome</keyword>
<organism evidence="1 2">
    <name type="scientific">Sulfobacillus thermotolerans</name>
    <dbReference type="NCBI Taxonomy" id="338644"/>
    <lineage>
        <taxon>Bacteria</taxon>
        <taxon>Bacillati</taxon>
        <taxon>Bacillota</taxon>
        <taxon>Clostridia</taxon>
        <taxon>Eubacteriales</taxon>
        <taxon>Clostridiales Family XVII. Incertae Sedis</taxon>
        <taxon>Sulfobacillus</taxon>
    </lineage>
</organism>
<evidence type="ECO:0000313" key="2">
    <source>
        <dbReference type="Proteomes" id="UP000325292"/>
    </source>
</evidence>
<accession>A0ABM6RNC6</accession>
<proteinExistence type="predicted"/>
<sequence length="306" mass="34017">MKHVVSVSLGSARRDHQTTAVILDQAVEIVRQGTDGDMERARQWIASLDGKVDVIGLGGIDRYLVVKSQRYEIRDAQKLAQAARHTPVVDGSGLKAVWEPHVIQQLVEMGLISPHQKVLLVSAMDRFGMAEAFYTMGFPTIAGDLIFASHIDYPIQSLGELEEFARKLLPDLIKMPFSMLYPTGSEQDHTVSNNAYGKYFNEADIIAGDFHFIRRYLPDQLQGKVIVTNTTTRDDRLLLEERHLQTLVTTTPFLDGRSFGTNVMEAALVAISGVRPEDNGWADVVMNAGLQWHVSRFEGAKGNASH</sequence>
<name>A0ABM6RNC6_9FIRM</name>
<evidence type="ECO:0000313" key="1">
    <source>
        <dbReference type="EMBL" id="AUW92876.1"/>
    </source>
</evidence>
<dbReference type="Proteomes" id="UP000325292">
    <property type="component" value="Chromosome"/>
</dbReference>